<proteinExistence type="predicted"/>
<feature type="region of interest" description="Disordered" evidence="4">
    <location>
        <begin position="1"/>
        <end position="20"/>
    </location>
</feature>
<evidence type="ECO:0000256" key="2">
    <source>
        <dbReference type="ARBA" id="ARBA00023043"/>
    </source>
</evidence>
<evidence type="ECO:0000256" key="4">
    <source>
        <dbReference type="SAM" id="MobiDB-lite"/>
    </source>
</evidence>
<evidence type="ECO:0000313" key="6">
    <source>
        <dbReference type="Proteomes" id="UP000800038"/>
    </source>
</evidence>
<protein>
    <submittedName>
        <fullName evidence="5">Ankyrin</fullName>
    </submittedName>
</protein>
<dbReference type="Proteomes" id="UP000800038">
    <property type="component" value="Unassembled WGS sequence"/>
</dbReference>
<keyword evidence="6" id="KW-1185">Reference proteome</keyword>
<dbReference type="Gene3D" id="1.25.40.20">
    <property type="entry name" value="Ankyrin repeat-containing domain"/>
    <property type="match status" value="2"/>
</dbReference>
<feature type="repeat" description="ANK" evidence="3">
    <location>
        <begin position="229"/>
        <end position="261"/>
    </location>
</feature>
<gene>
    <name evidence="5" type="ORF">EJ02DRAFT_412445</name>
</gene>
<reference evidence="5" key="1">
    <citation type="journal article" date="2020" name="Stud. Mycol.">
        <title>101 Dothideomycetes genomes: a test case for predicting lifestyles and emergence of pathogens.</title>
        <authorList>
            <person name="Haridas S."/>
            <person name="Albert R."/>
            <person name="Binder M."/>
            <person name="Bloem J."/>
            <person name="Labutti K."/>
            <person name="Salamov A."/>
            <person name="Andreopoulos B."/>
            <person name="Baker S."/>
            <person name="Barry K."/>
            <person name="Bills G."/>
            <person name="Bluhm B."/>
            <person name="Cannon C."/>
            <person name="Castanera R."/>
            <person name="Culley D."/>
            <person name="Daum C."/>
            <person name="Ezra D."/>
            <person name="Gonzalez J."/>
            <person name="Henrissat B."/>
            <person name="Kuo A."/>
            <person name="Liang C."/>
            <person name="Lipzen A."/>
            <person name="Lutzoni F."/>
            <person name="Magnuson J."/>
            <person name="Mondo S."/>
            <person name="Nolan M."/>
            <person name="Ohm R."/>
            <person name="Pangilinan J."/>
            <person name="Park H.-J."/>
            <person name="Ramirez L."/>
            <person name="Alfaro M."/>
            <person name="Sun H."/>
            <person name="Tritt A."/>
            <person name="Yoshinaga Y."/>
            <person name="Zwiers L.-H."/>
            <person name="Turgeon B."/>
            <person name="Goodwin S."/>
            <person name="Spatafora J."/>
            <person name="Crous P."/>
            <person name="Grigoriev I."/>
        </authorList>
    </citation>
    <scope>NUCLEOTIDE SEQUENCE</scope>
    <source>
        <strain evidence="5">CBS 161.51</strain>
    </source>
</reference>
<keyword evidence="1" id="KW-0677">Repeat</keyword>
<accession>A0A6A5SCY3</accession>
<dbReference type="EMBL" id="ML976141">
    <property type="protein sequence ID" value="KAF1937398.1"/>
    <property type="molecule type" value="Genomic_DNA"/>
</dbReference>
<dbReference type="SUPFAM" id="SSF48403">
    <property type="entry name" value="Ankyrin repeat"/>
    <property type="match status" value="1"/>
</dbReference>
<organism evidence="5 6">
    <name type="scientific">Clathrospora elynae</name>
    <dbReference type="NCBI Taxonomy" id="706981"/>
    <lineage>
        <taxon>Eukaryota</taxon>
        <taxon>Fungi</taxon>
        <taxon>Dikarya</taxon>
        <taxon>Ascomycota</taxon>
        <taxon>Pezizomycotina</taxon>
        <taxon>Dothideomycetes</taxon>
        <taxon>Pleosporomycetidae</taxon>
        <taxon>Pleosporales</taxon>
        <taxon>Diademaceae</taxon>
        <taxon>Clathrospora</taxon>
    </lineage>
</organism>
<evidence type="ECO:0000313" key="5">
    <source>
        <dbReference type="EMBL" id="KAF1937398.1"/>
    </source>
</evidence>
<evidence type="ECO:0000256" key="1">
    <source>
        <dbReference type="ARBA" id="ARBA00022737"/>
    </source>
</evidence>
<dbReference type="SMART" id="SM00248">
    <property type="entry name" value="ANK"/>
    <property type="match status" value="5"/>
</dbReference>
<dbReference type="PANTHER" id="PTHR24198:SF165">
    <property type="entry name" value="ANKYRIN REPEAT-CONTAINING PROTEIN-RELATED"/>
    <property type="match status" value="1"/>
</dbReference>
<sequence length="311" mass="33813">MTQPATADLKDSPSTYESTRNVGDVLVGEHVARLLIEASSSGNDTALQNLLSQAQWIKTMHEKPHCIYSEWRPSKGANDARKVMAERTSNLERCLIVAAQNGQAAVVSTLLAFAKHQSIDALNESTARTIVYKIIGSAHADVFRVALASADPNIVNFRLPHGMLPLYEAAKRKRTDVVAVLLELGADPLHPVQQSKKIGGYNSSLMSLAAMAEGPRMVEVLLKHGCPVAHTGALHTAARCGQLETMRLLMQHGADMNEALDYYHNWMPMHFAALKGQADAMKSLEQHGAYSGLKDVKGRTPAQLLEESNTA</sequence>
<feature type="repeat" description="ANK" evidence="3">
    <location>
        <begin position="161"/>
        <end position="187"/>
    </location>
</feature>
<evidence type="ECO:0000256" key="3">
    <source>
        <dbReference type="PROSITE-ProRule" id="PRU00023"/>
    </source>
</evidence>
<dbReference type="Pfam" id="PF12796">
    <property type="entry name" value="Ank_2"/>
    <property type="match status" value="2"/>
</dbReference>
<dbReference type="InterPro" id="IPR036770">
    <property type="entry name" value="Ankyrin_rpt-contain_sf"/>
</dbReference>
<dbReference type="InterPro" id="IPR002110">
    <property type="entry name" value="Ankyrin_rpt"/>
</dbReference>
<dbReference type="PROSITE" id="PS50297">
    <property type="entry name" value="ANK_REP_REGION"/>
    <property type="match status" value="2"/>
</dbReference>
<dbReference type="OrthoDB" id="5369447at2759"/>
<dbReference type="PANTHER" id="PTHR24198">
    <property type="entry name" value="ANKYRIN REPEAT AND PROTEIN KINASE DOMAIN-CONTAINING PROTEIN"/>
    <property type="match status" value="1"/>
</dbReference>
<dbReference type="AlphaFoldDB" id="A0A6A5SCY3"/>
<dbReference type="PROSITE" id="PS50088">
    <property type="entry name" value="ANK_REPEAT"/>
    <property type="match status" value="2"/>
</dbReference>
<keyword evidence="2 3" id="KW-0040">ANK repeat</keyword>
<name>A0A6A5SCY3_9PLEO</name>